<feature type="transmembrane region" description="Helical" evidence="1">
    <location>
        <begin position="268"/>
        <end position="292"/>
    </location>
</feature>
<reference evidence="2 3" key="1">
    <citation type="journal article" date="2016" name="Sci. Rep.">
        <title>Insights into Adaptations to a Near-Obligate Nematode Endoparasitic Lifestyle from the Finished Genome of Drechmeria coniospora.</title>
        <authorList>
            <person name="Zhang L."/>
            <person name="Zhou Z."/>
            <person name="Guo Q."/>
            <person name="Fokkens L."/>
            <person name="Miskei M."/>
            <person name="Pocsi I."/>
            <person name="Zhang W."/>
            <person name="Chen M."/>
            <person name="Wang L."/>
            <person name="Sun Y."/>
            <person name="Donzelli B.G."/>
            <person name="Gibson D.M."/>
            <person name="Nelson D.R."/>
            <person name="Luo J.G."/>
            <person name="Rep M."/>
            <person name="Liu H."/>
            <person name="Yang S."/>
            <person name="Wang J."/>
            <person name="Krasnoff S.B."/>
            <person name="Xu Y."/>
            <person name="Molnar I."/>
            <person name="Lin M."/>
        </authorList>
    </citation>
    <scope>NUCLEOTIDE SEQUENCE [LARGE SCALE GENOMIC DNA]</scope>
    <source>
        <strain evidence="2 3">ARSEF 6962</strain>
    </source>
</reference>
<evidence type="ECO:0000313" key="3">
    <source>
        <dbReference type="Proteomes" id="UP000076580"/>
    </source>
</evidence>
<dbReference type="AlphaFoldDB" id="A0A151GQW0"/>
<organism evidence="2 3">
    <name type="scientific">Drechmeria coniospora</name>
    <name type="common">Nematophagous fungus</name>
    <name type="synonym">Meria coniospora</name>
    <dbReference type="NCBI Taxonomy" id="98403"/>
    <lineage>
        <taxon>Eukaryota</taxon>
        <taxon>Fungi</taxon>
        <taxon>Dikarya</taxon>
        <taxon>Ascomycota</taxon>
        <taxon>Pezizomycotina</taxon>
        <taxon>Sordariomycetes</taxon>
        <taxon>Hypocreomycetidae</taxon>
        <taxon>Hypocreales</taxon>
        <taxon>Ophiocordycipitaceae</taxon>
        <taxon>Drechmeria</taxon>
    </lineage>
</organism>
<dbReference type="InterPro" id="IPR052413">
    <property type="entry name" value="SUR7_domain"/>
</dbReference>
<evidence type="ECO:0000256" key="1">
    <source>
        <dbReference type="SAM" id="Phobius"/>
    </source>
</evidence>
<dbReference type="RefSeq" id="XP_040658838.1">
    <property type="nucleotide sequence ID" value="XM_040797955.1"/>
</dbReference>
<dbReference type="GO" id="GO:0005886">
    <property type="term" value="C:plasma membrane"/>
    <property type="evidence" value="ECO:0007669"/>
    <property type="project" value="InterPro"/>
</dbReference>
<sequence length="302" mass="32926">MAKLTRIAILVPLVLALVSFVLTSLTLFAGRKQGFMEDYDVVRLNTSMLGHNLIDKVASKDSTDSSGGALSGIKNFLNSAKDEVKDKVNDITNEIAGKLTSKLGVSQWYSLHVMNSCEGNWTPDPTAPDPSLEVTKCSGTSLQNRLNLTELLDSELKVGSLKLSLGDLNWQDSIQDKLDIINDALYAIFIVYVLAMGLSGLSFLLHIAGFLLPDRTIIVLVNFAVASLAALACVIGSILVSVLGSKGVDKLNEKGQNVGLSATRGKKFFILSWIATVFMMFISVFWLVHLVFQRRQKRTATK</sequence>
<dbReference type="EMBL" id="LAYC01000001">
    <property type="protein sequence ID" value="KYK59486.1"/>
    <property type="molecule type" value="Genomic_DNA"/>
</dbReference>
<dbReference type="OrthoDB" id="4159154at2759"/>
<name>A0A151GQW0_DRECN</name>
<comment type="caution">
    <text evidence="2">The sequence shown here is derived from an EMBL/GenBank/DDBJ whole genome shotgun (WGS) entry which is preliminary data.</text>
</comment>
<feature type="transmembrane region" description="Helical" evidence="1">
    <location>
        <begin position="184"/>
        <end position="205"/>
    </location>
</feature>
<proteinExistence type="predicted"/>
<dbReference type="GO" id="GO:0031505">
    <property type="term" value="P:fungal-type cell wall organization"/>
    <property type="evidence" value="ECO:0007669"/>
    <property type="project" value="TreeGrafter"/>
</dbReference>
<keyword evidence="3" id="KW-1185">Reference proteome</keyword>
<gene>
    <name evidence="2" type="ORF">DCS_00616</name>
</gene>
<keyword evidence="1" id="KW-0812">Transmembrane</keyword>
<dbReference type="Pfam" id="PF06687">
    <property type="entry name" value="SUR7"/>
    <property type="match status" value="1"/>
</dbReference>
<dbReference type="InParanoid" id="A0A151GQW0"/>
<protein>
    <submittedName>
        <fullName evidence="2">SUR7 protein</fullName>
    </submittedName>
</protein>
<accession>A0A151GQW0</accession>
<dbReference type="PANTHER" id="PTHR28019">
    <property type="entry name" value="CELL MEMBRANE PROTEIN YLR413W-RELATED"/>
    <property type="match status" value="1"/>
</dbReference>
<dbReference type="STRING" id="98403.A0A151GQW0"/>
<feature type="transmembrane region" description="Helical" evidence="1">
    <location>
        <begin position="217"/>
        <end position="243"/>
    </location>
</feature>
<dbReference type="GO" id="GO:0051285">
    <property type="term" value="C:cell cortex of cell tip"/>
    <property type="evidence" value="ECO:0007669"/>
    <property type="project" value="TreeGrafter"/>
</dbReference>
<dbReference type="Proteomes" id="UP000076580">
    <property type="component" value="Chromosome 01"/>
</dbReference>
<dbReference type="GeneID" id="63713259"/>
<dbReference type="InterPro" id="IPR009571">
    <property type="entry name" value="SUR7/Rim9-like_fungi"/>
</dbReference>
<keyword evidence="1" id="KW-0472">Membrane</keyword>
<evidence type="ECO:0000313" key="2">
    <source>
        <dbReference type="EMBL" id="KYK59486.1"/>
    </source>
</evidence>
<keyword evidence="1" id="KW-1133">Transmembrane helix</keyword>
<dbReference type="PANTHER" id="PTHR28019:SF7">
    <property type="entry name" value="SUR7 PROTEIN"/>
    <property type="match status" value="1"/>
</dbReference>